<feature type="region of interest" description="Disordered" evidence="1">
    <location>
        <begin position="26"/>
        <end position="52"/>
    </location>
</feature>
<dbReference type="Proteomes" id="UP000289482">
    <property type="component" value="Unassembled WGS sequence"/>
</dbReference>
<proteinExistence type="predicted"/>
<comment type="caution">
    <text evidence="2">The sequence shown here is derived from an EMBL/GenBank/DDBJ whole genome shotgun (WGS) entry which is preliminary data.</text>
</comment>
<evidence type="ECO:0000313" key="3">
    <source>
        <dbReference type="Proteomes" id="UP000289482"/>
    </source>
</evidence>
<name>A0A4Q1QVV1_9ACTN</name>
<sequence length="76" mass="8439">MPPPPTSLCPRRGPRHPLRHLFARAPGFCPTLTPRTAPEGRLPQARPRRATAGGRWPAIEATMSSTWRVSATSWTR</sequence>
<protein>
    <submittedName>
        <fullName evidence="2">Uncharacterized protein</fullName>
    </submittedName>
</protein>
<evidence type="ECO:0000256" key="1">
    <source>
        <dbReference type="SAM" id="MobiDB-lite"/>
    </source>
</evidence>
<dbReference type="AlphaFoldDB" id="A0A4Q1QVV1"/>
<dbReference type="EMBL" id="SDIF01000037">
    <property type="protein sequence ID" value="RXS66425.1"/>
    <property type="molecule type" value="Genomic_DNA"/>
</dbReference>
<gene>
    <name evidence="2" type="ORF">EST54_15540</name>
</gene>
<reference evidence="2 3" key="1">
    <citation type="submission" date="2019-01" db="EMBL/GenBank/DDBJ databases">
        <title>Draft genome sequences of the type strain Streptomyces sioyaensis DSM 40032 and its novel strain, TM32, a thermotolerant antibiotics-producing actinobacterium.</title>
        <authorList>
            <person name="Nakaew N."/>
            <person name="Lumyong S."/>
            <person name="Sloan W.T."/>
            <person name="Sungthong R."/>
        </authorList>
    </citation>
    <scope>NUCLEOTIDE SEQUENCE [LARGE SCALE GENOMIC DNA]</scope>
    <source>
        <strain evidence="2 3">DSM 40032</strain>
    </source>
</reference>
<evidence type="ECO:0000313" key="2">
    <source>
        <dbReference type="EMBL" id="RXS66425.1"/>
    </source>
</evidence>
<keyword evidence="3" id="KW-1185">Reference proteome</keyword>
<organism evidence="2 3">
    <name type="scientific">Streptomyces sioyaensis</name>
    <dbReference type="NCBI Taxonomy" id="67364"/>
    <lineage>
        <taxon>Bacteria</taxon>
        <taxon>Bacillati</taxon>
        <taxon>Actinomycetota</taxon>
        <taxon>Actinomycetes</taxon>
        <taxon>Kitasatosporales</taxon>
        <taxon>Streptomycetaceae</taxon>
        <taxon>Streptomyces</taxon>
    </lineage>
</organism>
<accession>A0A4Q1QVV1</accession>